<dbReference type="InterPro" id="IPR001789">
    <property type="entry name" value="Sig_transdc_resp-reg_receiver"/>
</dbReference>
<evidence type="ECO:0000256" key="8">
    <source>
        <dbReference type="PROSITE-ProRule" id="PRU00169"/>
    </source>
</evidence>
<accession>A0A1U9K448</accession>
<dbReference type="Gene3D" id="3.40.50.2300">
    <property type="match status" value="1"/>
</dbReference>
<dbReference type="SUPFAM" id="SSF52172">
    <property type="entry name" value="CheY-like"/>
    <property type="match status" value="1"/>
</dbReference>
<keyword evidence="6" id="KW-0238">DNA-binding</keyword>
<dbReference type="PANTHER" id="PTHR42713">
    <property type="entry name" value="HISTIDINE KINASE-RELATED"/>
    <property type="match status" value="1"/>
</dbReference>
<keyword evidence="12" id="KW-1185">Reference proteome</keyword>
<dbReference type="KEGG" id="ntr:B0W44_02450"/>
<organism evidence="11 12">
    <name type="scientific">Novibacillus thermophilus</name>
    <dbReference type="NCBI Taxonomy" id="1471761"/>
    <lineage>
        <taxon>Bacteria</taxon>
        <taxon>Bacillati</taxon>
        <taxon>Bacillota</taxon>
        <taxon>Bacilli</taxon>
        <taxon>Bacillales</taxon>
        <taxon>Thermoactinomycetaceae</taxon>
        <taxon>Novibacillus</taxon>
    </lineage>
</organism>
<evidence type="ECO:0000256" key="1">
    <source>
        <dbReference type="ARBA" id="ARBA00004496"/>
    </source>
</evidence>
<dbReference type="PROSITE" id="PS50110">
    <property type="entry name" value="RESPONSE_REGULATORY"/>
    <property type="match status" value="1"/>
</dbReference>
<dbReference type="PANTHER" id="PTHR42713:SF3">
    <property type="entry name" value="TRANSCRIPTIONAL REGULATORY PROTEIN HPTR"/>
    <property type="match status" value="1"/>
</dbReference>
<keyword evidence="2" id="KW-0963">Cytoplasm</keyword>
<evidence type="ECO:0000256" key="5">
    <source>
        <dbReference type="ARBA" id="ARBA00023015"/>
    </source>
</evidence>
<dbReference type="InterPro" id="IPR009057">
    <property type="entry name" value="Homeodomain-like_sf"/>
</dbReference>
<dbReference type="Pfam" id="PF17853">
    <property type="entry name" value="GGDEF_2"/>
    <property type="match status" value="1"/>
</dbReference>
<dbReference type="InterPro" id="IPR041522">
    <property type="entry name" value="CdaR_GGDEF"/>
</dbReference>
<dbReference type="AlphaFoldDB" id="A0A1U9K448"/>
<keyword evidence="3 8" id="KW-0597">Phosphoprotein</keyword>
<keyword evidence="4" id="KW-0902">Two-component regulatory system</keyword>
<feature type="modified residue" description="4-aspartylphosphate" evidence="8">
    <location>
        <position position="55"/>
    </location>
</feature>
<dbReference type="InterPro" id="IPR051552">
    <property type="entry name" value="HptR"/>
</dbReference>
<evidence type="ECO:0000313" key="11">
    <source>
        <dbReference type="EMBL" id="AQS54800.1"/>
    </source>
</evidence>
<dbReference type="InterPro" id="IPR011006">
    <property type="entry name" value="CheY-like_superfamily"/>
</dbReference>
<evidence type="ECO:0000313" key="12">
    <source>
        <dbReference type="Proteomes" id="UP000188603"/>
    </source>
</evidence>
<dbReference type="GO" id="GO:0003700">
    <property type="term" value="F:DNA-binding transcription factor activity"/>
    <property type="evidence" value="ECO:0007669"/>
    <property type="project" value="InterPro"/>
</dbReference>
<dbReference type="GO" id="GO:0043565">
    <property type="term" value="F:sequence-specific DNA binding"/>
    <property type="evidence" value="ECO:0007669"/>
    <property type="project" value="InterPro"/>
</dbReference>
<dbReference type="EMBL" id="CP019699">
    <property type="protein sequence ID" value="AQS54800.1"/>
    <property type="molecule type" value="Genomic_DNA"/>
</dbReference>
<evidence type="ECO:0008006" key="13">
    <source>
        <dbReference type="Google" id="ProtNLM"/>
    </source>
</evidence>
<evidence type="ECO:0000256" key="4">
    <source>
        <dbReference type="ARBA" id="ARBA00023012"/>
    </source>
</evidence>
<gene>
    <name evidence="11" type="ORF">B0W44_02450</name>
</gene>
<keyword evidence="5" id="KW-0805">Transcription regulation</keyword>
<evidence type="ECO:0000256" key="7">
    <source>
        <dbReference type="ARBA" id="ARBA00023163"/>
    </source>
</evidence>
<dbReference type="SUPFAM" id="SSF46689">
    <property type="entry name" value="Homeodomain-like"/>
    <property type="match status" value="1"/>
</dbReference>
<dbReference type="STRING" id="1471761.B0W44_02450"/>
<evidence type="ECO:0000256" key="3">
    <source>
        <dbReference type="ARBA" id="ARBA00022553"/>
    </source>
</evidence>
<feature type="domain" description="Response regulatory" evidence="10">
    <location>
        <begin position="3"/>
        <end position="118"/>
    </location>
</feature>
<dbReference type="InterPro" id="IPR018060">
    <property type="entry name" value="HTH_AraC"/>
</dbReference>
<evidence type="ECO:0000256" key="6">
    <source>
        <dbReference type="ARBA" id="ARBA00023125"/>
    </source>
</evidence>
<evidence type="ECO:0000259" key="10">
    <source>
        <dbReference type="PROSITE" id="PS50110"/>
    </source>
</evidence>
<evidence type="ECO:0000259" key="9">
    <source>
        <dbReference type="PROSITE" id="PS01124"/>
    </source>
</evidence>
<keyword evidence="7" id="KW-0804">Transcription</keyword>
<dbReference type="CDD" id="cd17536">
    <property type="entry name" value="REC_YesN-like"/>
    <property type="match status" value="1"/>
</dbReference>
<dbReference type="GO" id="GO:0005737">
    <property type="term" value="C:cytoplasm"/>
    <property type="evidence" value="ECO:0007669"/>
    <property type="project" value="UniProtKB-SubCell"/>
</dbReference>
<dbReference type="Pfam" id="PF00072">
    <property type="entry name" value="Response_reg"/>
    <property type="match status" value="1"/>
</dbReference>
<dbReference type="SMART" id="SM00448">
    <property type="entry name" value="REC"/>
    <property type="match status" value="1"/>
</dbReference>
<dbReference type="Pfam" id="PF12833">
    <property type="entry name" value="HTH_18"/>
    <property type="match status" value="1"/>
</dbReference>
<dbReference type="SMART" id="SM00342">
    <property type="entry name" value="HTH_ARAC"/>
    <property type="match status" value="1"/>
</dbReference>
<evidence type="ECO:0000256" key="2">
    <source>
        <dbReference type="ARBA" id="ARBA00022490"/>
    </source>
</evidence>
<name>A0A1U9K448_9BACL</name>
<comment type="subcellular location">
    <subcellularLocation>
        <location evidence="1">Cytoplasm</location>
    </subcellularLocation>
</comment>
<dbReference type="PROSITE" id="PS01124">
    <property type="entry name" value="HTH_ARAC_FAMILY_2"/>
    <property type="match status" value="1"/>
</dbReference>
<sequence length="520" mass="60000">MYKVLLADDDETVLEGMSHLVGWKDLGTELVGTATSGQTAYDQILEKTPDIVISDIKMPGMSGLELIEKVSNEELSFIILSGYEEFDFAKTAMQYGVKHYLIKPCNERKIENVLREVVQELDEKRRHERYVQKILKEFERVKPHIGEQFLKECITRKTRDARTWADFAQLLEVELKIEKCRLMVFNIEGTHDIEHVMSLNNLVKGVLNQRNKAYLNAAMGGHVVALIEEVEVEDLIAWLEEVQHLFKRYHRLNMTIGISRSASVEHVHALYKEAKGYLNYRFHLGYGSIVTPQNAPAEKRLSDVKFNHAHLAAAIQSGDLKEVDCCLHSFFDTLKQEKVEERLVKAYALEIYSTIVQQTNKEKMDLSIKQAASFERFDTLSAIRTFLTQKARDVTEAIGEAQHSRKNKIVQQMLMYVDQHYADESLTLSKLAGEVFYMNADYLGKIFKHETGYKFSTYLMKIRIEQAKKLIRNQFKVSKVAEQVGFGNNPQYFSKVFKKWTGYTPSAYKRMCHSKTFVEA</sequence>
<dbReference type="RefSeq" id="WP_169835380.1">
    <property type="nucleotide sequence ID" value="NZ_CP019699.1"/>
</dbReference>
<reference evidence="11 12" key="1">
    <citation type="journal article" date="2015" name="Int. J. Syst. Evol. Microbiol.">
        <title>Novibacillus thermophilus gen. nov., sp. nov., a Gram-staining-negative and moderately thermophilic member of the family Thermoactinomycetaceae.</title>
        <authorList>
            <person name="Yang G."/>
            <person name="Chen J."/>
            <person name="Zhou S."/>
        </authorList>
    </citation>
    <scope>NUCLEOTIDE SEQUENCE [LARGE SCALE GENOMIC DNA]</scope>
    <source>
        <strain evidence="11 12">SG-1</strain>
    </source>
</reference>
<dbReference type="Proteomes" id="UP000188603">
    <property type="component" value="Chromosome"/>
</dbReference>
<feature type="domain" description="HTH araC/xylS-type" evidence="9">
    <location>
        <begin position="411"/>
        <end position="511"/>
    </location>
</feature>
<proteinExistence type="predicted"/>
<dbReference type="Gene3D" id="1.10.10.60">
    <property type="entry name" value="Homeodomain-like"/>
    <property type="match status" value="2"/>
</dbReference>
<dbReference type="GO" id="GO:0000160">
    <property type="term" value="P:phosphorelay signal transduction system"/>
    <property type="evidence" value="ECO:0007669"/>
    <property type="project" value="UniProtKB-KW"/>
</dbReference>
<protein>
    <recommendedName>
        <fullName evidence="13">DNA-binding response regulator</fullName>
    </recommendedName>
</protein>